<feature type="region of interest" description="Disordered" evidence="1">
    <location>
        <begin position="420"/>
        <end position="449"/>
    </location>
</feature>
<evidence type="ECO:0000259" key="2">
    <source>
        <dbReference type="Pfam" id="PF13699"/>
    </source>
</evidence>
<gene>
    <name evidence="3" type="ordered locus">Nmag_0748</name>
</gene>
<feature type="compositionally biased region" description="Basic and acidic residues" evidence="1">
    <location>
        <begin position="25"/>
        <end position="36"/>
    </location>
</feature>
<dbReference type="Pfam" id="PF13699">
    <property type="entry name" value="eCIS_core"/>
    <property type="match status" value="1"/>
</dbReference>
<dbReference type="GeneID" id="8823576"/>
<keyword evidence="4" id="KW-1185">Reference proteome</keyword>
<evidence type="ECO:0000256" key="1">
    <source>
        <dbReference type="SAM" id="MobiDB-lite"/>
    </source>
</evidence>
<dbReference type="PaxDb" id="547559-Nmag_0748"/>
<dbReference type="eggNOG" id="arCOG10869">
    <property type="taxonomic scope" value="Archaea"/>
</dbReference>
<dbReference type="KEGG" id="nmg:Nmag_0748"/>
<dbReference type="RefSeq" id="WP_012996405.1">
    <property type="nucleotide sequence ID" value="NC_013922.1"/>
</dbReference>
<sequence>MSAQTHSTECSKTALIRSSSAGKWSIEHWKRSRNADSDDETSDKSQAQTADTTPSSAAVRDGSSKPLAAAALEHARVETHLEAATFDNSAAAVDLADSAVPRLFGRDEGQIQRSLEGTDTTIDEVPGKVLDVLSNGGQPLDQPVQRALEERMDADFSDVRLHTGGTAAKAAEAIDAKAFTCGNDIVFNSGEYDPESPEGQHLLAHELAHVKQQNGGAPISMMPQEGANLEIDPDPQLEREADEAAAQALSGEEPLVVSRMGTDVHIQRTTTDDGGLASPSRIRKIVSEEIEQRVPEAVDKRLEQRSEEIEELLSGSDELDEAALEDLGVDPEAIEGGESSVWERLRDGATDNRTAVTAGVGATVAALTTVASAGALPLAAGAAVAASGAFASSMLGKGAADAALGEESSLSPEELATVVETVKRELRESGETGAGDSTGDVDMEAEYEQ</sequence>
<reference evidence="4" key="1">
    <citation type="submission" date="2010-02" db="EMBL/GenBank/DDBJ databases">
        <title>Complete sequence of chromosome of Natrialba magadii ATCC 43099.</title>
        <authorList>
            <consortium name="US DOE Joint Genome Institute"/>
            <person name="Lucas S."/>
            <person name="Copeland A."/>
            <person name="Lapidus A."/>
            <person name="Cheng J.-F."/>
            <person name="Bruce D."/>
            <person name="Goodwin L."/>
            <person name="Pitluck S."/>
            <person name="Davenport K."/>
            <person name="Saunders E."/>
            <person name="Detter J.C."/>
            <person name="Han C."/>
            <person name="Tapia R."/>
            <person name="Land M."/>
            <person name="Hauser L."/>
            <person name="Kyrpides N."/>
            <person name="Mikhailova N."/>
            <person name="De Castro R.E."/>
            <person name="Maupin-Furlow J.A."/>
            <person name="Woyke T."/>
        </authorList>
    </citation>
    <scope>NUCLEOTIDE SEQUENCE [LARGE SCALE GENOMIC DNA]</scope>
    <source>
        <strain evidence="4">ATCC 43099 / DSM 3394 / CCM 3739 / CIP 104546 / IAM 13178 / JCM 8861 / NBRC 102185 / NCIMB 2190 / MS3</strain>
    </source>
</reference>
<feature type="compositionally biased region" description="Polar residues" evidence="1">
    <location>
        <begin position="1"/>
        <end position="22"/>
    </location>
</feature>
<feature type="region of interest" description="Disordered" evidence="1">
    <location>
        <begin position="1"/>
        <end position="64"/>
    </location>
</feature>
<dbReference type="EMBL" id="CP001932">
    <property type="protein sequence ID" value="ADD04333.1"/>
    <property type="molecule type" value="Genomic_DNA"/>
</dbReference>
<feature type="compositionally biased region" description="Polar residues" evidence="1">
    <location>
        <begin position="44"/>
        <end position="56"/>
    </location>
</feature>
<organism evidence="3 4">
    <name type="scientific">Natrialba magadii (strain ATCC 43099 / DSM 3394 / CCM 3739 / CIP 104546 / IAM 13178 / JCM 8861 / NBRC 102185 / NCIMB 2190 / MS3)</name>
    <name type="common">Natronobacterium magadii</name>
    <dbReference type="NCBI Taxonomy" id="547559"/>
    <lineage>
        <taxon>Archaea</taxon>
        <taxon>Methanobacteriati</taxon>
        <taxon>Methanobacteriota</taxon>
        <taxon>Stenosarchaea group</taxon>
        <taxon>Halobacteria</taxon>
        <taxon>Halobacteriales</taxon>
        <taxon>Natrialbaceae</taxon>
        <taxon>Natrialba</taxon>
    </lineage>
</organism>
<dbReference type="InterPro" id="IPR025295">
    <property type="entry name" value="eCIS_core_dom"/>
</dbReference>
<dbReference type="AlphaFoldDB" id="D3SZJ9"/>
<dbReference type="STRING" id="547559.Nmag_0748"/>
<evidence type="ECO:0000313" key="4">
    <source>
        <dbReference type="Proteomes" id="UP000001879"/>
    </source>
</evidence>
<name>D3SZJ9_NATMM</name>
<dbReference type="HOGENOM" id="CLU_044681_1_1_2"/>
<dbReference type="Proteomes" id="UP000001879">
    <property type="component" value="Chromosome"/>
</dbReference>
<proteinExistence type="predicted"/>
<feature type="domain" description="eCIS core" evidence="2">
    <location>
        <begin position="139"/>
        <end position="216"/>
    </location>
</feature>
<accession>D3SZJ9</accession>
<protein>
    <submittedName>
        <fullName evidence="3">DUF4157 domain protein</fullName>
    </submittedName>
</protein>
<feature type="compositionally biased region" description="Acidic residues" evidence="1">
    <location>
        <begin position="439"/>
        <end position="449"/>
    </location>
</feature>
<reference evidence="3 4" key="2">
    <citation type="journal article" date="2012" name="BMC Genomics">
        <title>A comparative genomics perspective on the genetic content of the alkaliphilic haloarchaeon Natrialba magadii ATCC 43099T.</title>
        <authorList>
            <person name="Siddaramappa S."/>
            <person name="Challacombe J.F."/>
            <person name="Decastro R.E."/>
            <person name="Pfeiffer F."/>
            <person name="Sastre D.E."/>
            <person name="Gimenez M.I."/>
            <person name="Paggi R.A."/>
            <person name="Detter J.C."/>
            <person name="Davenport K.W."/>
            <person name="Goodwin L.A."/>
            <person name="Kyrpides N."/>
            <person name="Tapia R."/>
            <person name="Pitluck S."/>
            <person name="Lucas S."/>
            <person name="Woyke T."/>
            <person name="Maupin-Furlow J.A."/>
        </authorList>
    </citation>
    <scope>NUCLEOTIDE SEQUENCE [LARGE SCALE GENOMIC DNA]</scope>
    <source>
        <strain evidence="4">ATCC 43099 / DSM 3394 / CCM 3739 / CIP 104546 / IAM 13178 / JCM 8861 / NBRC 102185 / NCIMB 2190 / MS3</strain>
    </source>
</reference>
<evidence type="ECO:0000313" key="3">
    <source>
        <dbReference type="EMBL" id="ADD04333.1"/>
    </source>
</evidence>
<feature type="compositionally biased region" description="Basic and acidic residues" evidence="1">
    <location>
        <begin position="421"/>
        <end position="430"/>
    </location>
</feature>